<dbReference type="SMART" id="SM00252">
    <property type="entry name" value="SH2"/>
    <property type="match status" value="1"/>
</dbReference>
<evidence type="ECO:0000256" key="4">
    <source>
        <dbReference type="PROSITE-ProRule" id="PRU00192"/>
    </source>
</evidence>
<dbReference type="InterPro" id="IPR000980">
    <property type="entry name" value="SH2"/>
</dbReference>
<protein>
    <submittedName>
        <fullName evidence="7">SLAP2 protein</fullName>
    </submittedName>
</protein>
<organism evidence="7 8">
    <name type="scientific">Ramphastos sulfuratus</name>
    <dbReference type="NCBI Taxonomy" id="322582"/>
    <lineage>
        <taxon>Eukaryota</taxon>
        <taxon>Metazoa</taxon>
        <taxon>Chordata</taxon>
        <taxon>Craniata</taxon>
        <taxon>Vertebrata</taxon>
        <taxon>Euteleostomi</taxon>
        <taxon>Archelosauria</taxon>
        <taxon>Archosauria</taxon>
        <taxon>Dinosauria</taxon>
        <taxon>Saurischia</taxon>
        <taxon>Theropoda</taxon>
        <taxon>Coelurosauria</taxon>
        <taxon>Aves</taxon>
        <taxon>Neognathae</taxon>
        <taxon>Neoaves</taxon>
        <taxon>Telluraves</taxon>
        <taxon>Coraciimorphae</taxon>
        <taxon>Piciformes</taxon>
        <taxon>Ramphastidae</taxon>
        <taxon>Ramphastos</taxon>
    </lineage>
</organism>
<dbReference type="InterPro" id="IPR043539">
    <property type="entry name" value="Grb2-like"/>
</dbReference>
<dbReference type="InterPro" id="IPR036028">
    <property type="entry name" value="SH3-like_dom_sf"/>
</dbReference>
<dbReference type="PROSITE" id="PS50001">
    <property type="entry name" value="SH2"/>
    <property type="match status" value="1"/>
</dbReference>
<dbReference type="InterPro" id="IPR001452">
    <property type="entry name" value="SH3_domain"/>
</dbReference>
<feature type="domain" description="SH3" evidence="6">
    <location>
        <begin position="31"/>
        <end position="91"/>
    </location>
</feature>
<feature type="non-terminal residue" evidence="7">
    <location>
        <position position="268"/>
    </location>
</feature>
<sequence length="268" mass="29038">MGSLPSREKTLIVPQMAVTTTQPPLPTQAVPSDFLALALCDFPSGAGAAAVLRMGEQLRVLSEDGEWWLVASEVSGKECHVPSSCVAKVRHRWLYEGISRQKAEELLLRPSNRSGAFLIRESQTRQGCYSLSVRHGAGGGWHSVWHYRIQRLDNGWVYIAPRLTFPSLHRLVEHYSELGEGLCCPLGEPCAVEGPRPVPLPAKPAAVRLPSLKWGQIDSSLLLAAPTAPPDEDSPISLGLRESISSYLLLAESDGAEQDPSGKGTKSS</sequence>
<dbReference type="SUPFAM" id="SSF55550">
    <property type="entry name" value="SH2 domain"/>
    <property type="match status" value="1"/>
</dbReference>
<keyword evidence="2 3" id="KW-0727">SH2 domain</keyword>
<dbReference type="EMBL" id="WBNM01046189">
    <property type="protein sequence ID" value="NXP83295.1"/>
    <property type="molecule type" value="Genomic_DNA"/>
</dbReference>
<dbReference type="SUPFAM" id="SSF50044">
    <property type="entry name" value="SH3-domain"/>
    <property type="match status" value="1"/>
</dbReference>
<evidence type="ECO:0000256" key="1">
    <source>
        <dbReference type="ARBA" id="ARBA00022443"/>
    </source>
</evidence>
<evidence type="ECO:0000256" key="3">
    <source>
        <dbReference type="PROSITE-ProRule" id="PRU00191"/>
    </source>
</evidence>
<dbReference type="InterPro" id="IPR036860">
    <property type="entry name" value="SH2_dom_sf"/>
</dbReference>
<evidence type="ECO:0000313" key="8">
    <source>
        <dbReference type="Proteomes" id="UP000611227"/>
    </source>
</evidence>
<evidence type="ECO:0000256" key="2">
    <source>
        <dbReference type="ARBA" id="ARBA00022999"/>
    </source>
</evidence>
<keyword evidence="1 4" id="KW-0728">SH3 domain</keyword>
<name>A0A852CPZ4_9PICI</name>
<dbReference type="PRINTS" id="PR00401">
    <property type="entry name" value="SH2DOMAIN"/>
</dbReference>
<evidence type="ECO:0000259" key="6">
    <source>
        <dbReference type="PROSITE" id="PS50002"/>
    </source>
</evidence>
<dbReference type="Gene3D" id="2.30.30.40">
    <property type="entry name" value="SH3 Domains"/>
    <property type="match status" value="1"/>
</dbReference>
<evidence type="ECO:0000313" key="7">
    <source>
        <dbReference type="EMBL" id="NXP83295.1"/>
    </source>
</evidence>
<feature type="non-terminal residue" evidence="7">
    <location>
        <position position="1"/>
    </location>
</feature>
<reference evidence="7" key="1">
    <citation type="submission" date="2019-09" db="EMBL/GenBank/DDBJ databases">
        <title>Bird 10,000 Genomes (B10K) Project - Family phase.</title>
        <authorList>
            <person name="Zhang G."/>
        </authorList>
    </citation>
    <scope>NUCLEOTIDE SEQUENCE</scope>
    <source>
        <strain evidence="7">B10K-DU-001-30</strain>
        <tissue evidence="7">Muscle</tissue>
    </source>
</reference>
<dbReference type="Proteomes" id="UP000611227">
    <property type="component" value="Unassembled WGS sequence"/>
</dbReference>
<dbReference type="AlphaFoldDB" id="A0A852CPZ4"/>
<comment type="caution">
    <text evidence="7">The sequence shown here is derived from an EMBL/GenBank/DDBJ whole genome shotgun (WGS) entry which is preliminary data.</text>
</comment>
<keyword evidence="8" id="KW-1185">Reference proteome</keyword>
<dbReference type="FunFam" id="2.30.30.40:FF:000224">
    <property type="entry name" value="Src like adaptor 2"/>
    <property type="match status" value="1"/>
</dbReference>
<feature type="domain" description="SH2" evidence="5">
    <location>
        <begin position="93"/>
        <end position="190"/>
    </location>
</feature>
<accession>A0A852CPZ4</accession>
<dbReference type="PANTHER" id="PTHR46037">
    <property type="entry name" value="PROTEIN ENHANCER OF SEVENLESS 2B"/>
    <property type="match status" value="1"/>
</dbReference>
<dbReference type="Pfam" id="PF00017">
    <property type="entry name" value="SH2"/>
    <property type="match status" value="1"/>
</dbReference>
<evidence type="ECO:0000259" key="5">
    <source>
        <dbReference type="PROSITE" id="PS50001"/>
    </source>
</evidence>
<dbReference type="PROSITE" id="PS50002">
    <property type="entry name" value="SH3"/>
    <property type="match status" value="1"/>
</dbReference>
<dbReference type="Gene3D" id="3.30.505.10">
    <property type="entry name" value="SH2 domain"/>
    <property type="match status" value="1"/>
</dbReference>
<proteinExistence type="predicted"/>
<gene>
    <name evidence="7" type="primary">Sla2</name>
    <name evidence="7" type="ORF">RAMSUL_R02349</name>
</gene>